<keyword evidence="6 10" id="KW-0418">Kinase</keyword>
<dbReference type="PIRSF" id="PIRSF010376">
    <property type="entry name" value="IspE"/>
    <property type="match status" value="1"/>
</dbReference>
<comment type="catalytic activity">
    <reaction evidence="10">
        <text>4-CDP-2-C-methyl-D-erythritol + ATP = 4-CDP-2-C-methyl-D-erythritol 2-phosphate + ADP + H(+)</text>
        <dbReference type="Rhea" id="RHEA:18437"/>
        <dbReference type="ChEBI" id="CHEBI:15378"/>
        <dbReference type="ChEBI" id="CHEBI:30616"/>
        <dbReference type="ChEBI" id="CHEBI:57823"/>
        <dbReference type="ChEBI" id="CHEBI:57919"/>
        <dbReference type="ChEBI" id="CHEBI:456216"/>
        <dbReference type="EC" id="2.7.1.148"/>
    </reaction>
</comment>
<dbReference type="InterPro" id="IPR014721">
    <property type="entry name" value="Ribsml_uS5_D2-typ_fold_subgr"/>
</dbReference>
<sequence>MDATPLSARTGAPRTDLPGRLLGCPAPAKINLFLHVVGRRADGYHLLQTAFRLLDWGDTLDFALREDGAIRRVNGVPGVPEEEDLVVRAARLLQRAAGTRLGADIALHKALPLGGGIGGGSSDAATTLIALNRLWNCGLSRAGLQALGLQLGADVPVFVFGRDAFAEGVGEALQPLALPPAWYVIVFPGTGVPTAEIFRAPELTRDTAPIKIVDFVTGTTRNDLQPVACSRFPEVRRVIDWLAQHAPARMTGSGACVFAEVASETDARRIAGSCPAQWQAWKVRSLARHPLYEWLQ</sequence>
<evidence type="ECO:0000256" key="2">
    <source>
        <dbReference type="ARBA" id="ARBA00012052"/>
    </source>
</evidence>
<evidence type="ECO:0000256" key="4">
    <source>
        <dbReference type="ARBA" id="ARBA00022679"/>
    </source>
</evidence>
<accession>A0ABW1AU60</accession>
<gene>
    <name evidence="10 13" type="primary">ispE</name>
    <name evidence="13" type="ORF">ACFPTN_15335</name>
</gene>
<name>A0ABW1AU60_9RHOO</name>
<evidence type="ECO:0000256" key="3">
    <source>
        <dbReference type="ARBA" id="ARBA00017473"/>
    </source>
</evidence>
<dbReference type="SUPFAM" id="SSF54211">
    <property type="entry name" value="Ribosomal protein S5 domain 2-like"/>
    <property type="match status" value="1"/>
</dbReference>
<comment type="pathway">
    <text evidence="10">Isoprenoid biosynthesis; isopentenyl diphosphate biosynthesis via DXP pathway; isopentenyl diphosphate from 1-deoxy-D-xylulose 5-phosphate: step 3/6.</text>
</comment>
<dbReference type="InterPro" id="IPR013750">
    <property type="entry name" value="GHMP_kinase_C_dom"/>
</dbReference>
<keyword evidence="14" id="KW-1185">Reference proteome</keyword>
<evidence type="ECO:0000259" key="11">
    <source>
        <dbReference type="Pfam" id="PF00288"/>
    </source>
</evidence>
<dbReference type="Pfam" id="PF08544">
    <property type="entry name" value="GHMP_kinases_C"/>
    <property type="match status" value="1"/>
</dbReference>
<evidence type="ECO:0000256" key="10">
    <source>
        <dbReference type="HAMAP-Rule" id="MF_00061"/>
    </source>
</evidence>
<feature type="domain" description="GHMP kinase C-terminal" evidence="12">
    <location>
        <begin position="222"/>
        <end position="278"/>
    </location>
</feature>
<dbReference type="NCBIfam" id="TIGR00154">
    <property type="entry name" value="ispE"/>
    <property type="match status" value="1"/>
</dbReference>
<dbReference type="SUPFAM" id="SSF55060">
    <property type="entry name" value="GHMP Kinase, C-terminal domain"/>
    <property type="match status" value="1"/>
</dbReference>
<organism evidence="13 14">
    <name type="scientific">Thauera sinica</name>
    <dbReference type="NCBI Taxonomy" id="2665146"/>
    <lineage>
        <taxon>Bacteria</taxon>
        <taxon>Pseudomonadati</taxon>
        <taxon>Pseudomonadota</taxon>
        <taxon>Betaproteobacteria</taxon>
        <taxon>Rhodocyclales</taxon>
        <taxon>Zoogloeaceae</taxon>
        <taxon>Thauera</taxon>
    </lineage>
</organism>
<dbReference type="Gene3D" id="3.30.230.10">
    <property type="match status" value="1"/>
</dbReference>
<dbReference type="InterPro" id="IPR036554">
    <property type="entry name" value="GHMP_kinase_C_sf"/>
</dbReference>
<dbReference type="Gene3D" id="3.30.70.890">
    <property type="entry name" value="GHMP kinase, C-terminal domain"/>
    <property type="match status" value="1"/>
</dbReference>
<evidence type="ECO:0000313" key="13">
    <source>
        <dbReference type="EMBL" id="MFC5770751.1"/>
    </source>
</evidence>
<dbReference type="Pfam" id="PF00288">
    <property type="entry name" value="GHMP_kinases_N"/>
    <property type="match status" value="1"/>
</dbReference>
<reference evidence="14" key="1">
    <citation type="journal article" date="2019" name="Int. J. Syst. Evol. Microbiol.">
        <title>The Global Catalogue of Microorganisms (GCM) 10K type strain sequencing project: providing services to taxonomists for standard genome sequencing and annotation.</title>
        <authorList>
            <consortium name="The Broad Institute Genomics Platform"/>
            <consortium name="The Broad Institute Genome Sequencing Center for Infectious Disease"/>
            <person name="Wu L."/>
            <person name="Ma J."/>
        </authorList>
    </citation>
    <scope>NUCLEOTIDE SEQUENCE [LARGE SCALE GENOMIC DNA]</scope>
    <source>
        <strain evidence="14">SHR3</strain>
    </source>
</reference>
<evidence type="ECO:0000313" key="14">
    <source>
        <dbReference type="Proteomes" id="UP001595974"/>
    </source>
</evidence>
<comment type="function">
    <text evidence="10">Catalyzes the phosphorylation of the position 2 hydroxy group of 4-diphosphocytidyl-2C-methyl-D-erythritol.</text>
</comment>
<feature type="active site" evidence="10">
    <location>
        <position position="154"/>
    </location>
</feature>
<evidence type="ECO:0000256" key="7">
    <source>
        <dbReference type="ARBA" id="ARBA00022840"/>
    </source>
</evidence>
<protein>
    <recommendedName>
        <fullName evidence="3 10">4-diphosphocytidyl-2-C-methyl-D-erythritol kinase</fullName>
        <shortName evidence="10">CMK</shortName>
        <ecNumber evidence="2 10">2.7.1.148</ecNumber>
    </recommendedName>
    <alternativeName>
        <fullName evidence="9 10">4-(cytidine-5'-diphospho)-2-C-methyl-D-erythritol kinase</fullName>
    </alternativeName>
</protein>
<dbReference type="GO" id="GO:0050515">
    <property type="term" value="F:4-(cytidine 5'-diphospho)-2-C-methyl-D-erythritol kinase activity"/>
    <property type="evidence" value="ECO:0007669"/>
    <property type="project" value="UniProtKB-EC"/>
</dbReference>
<evidence type="ECO:0000256" key="1">
    <source>
        <dbReference type="ARBA" id="ARBA00009684"/>
    </source>
</evidence>
<keyword evidence="4 10" id="KW-0808">Transferase</keyword>
<dbReference type="HAMAP" id="MF_00061">
    <property type="entry name" value="IspE"/>
    <property type="match status" value="1"/>
</dbReference>
<dbReference type="EMBL" id="JBHSOG010000059">
    <property type="protein sequence ID" value="MFC5770751.1"/>
    <property type="molecule type" value="Genomic_DNA"/>
</dbReference>
<evidence type="ECO:0000259" key="12">
    <source>
        <dbReference type="Pfam" id="PF08544"/>
    </source>
</evidence>
<proteinExistence type="inferred from homology"/>
<keyword evidence="8 10" id="KW-0414">Isoprene biosynthesis</keyword>
<evidence type="ECO:0000256" key="6">
    <source>
        <dbReference type="ARBA" id="ARBA00022777"/>
    </source>
</evidence>
<dbReference type="EC" id="2.7.1.148" evidence="2 10"/>
<dbReference type="InterPro" id="IPR020568">
    <property type="entry name" value="Ribosomal_Su5_D2-typ_SF"/>
</dbReference>
<dbReference type="RefSeq" id="WP_096444840.1">
    <property type="nucleotide sequence ID" value="NZ_JBHSOG010000059.1"/>
</dbReference>
<dbReference type="Proteomes" id="UP001595974">
    <property type="component" value="Unassembled WGS sequence"/>
</dbReference>
<dbReference type="NCBIfam" id="NF011202">
    <property type="entry name" value="PRK14608.1"/>
    <property type="match status" value="1"/>
</dbReference>
<dbReference type="InterPro" id="IPR004424">
    <property type="entry name" value="IspE"/>
</dbReference>
<feature type="domain" description="GHMP kinase N-terminal" evidence="11">
    <location>
        <begin position="85"/>
        <end position="162"/>
    </location>
</feature>
<comment type="caution">
    <text evidence="13">The sequence shown here is derived from an EMBL/GenBank/DDBJ whole genome shotgun (WGS) entry which is preliminary data.</text>
</comment>
<comment type="similarity">
    <text evidence="1 10">Belongs to the GHMP kinase family. IspE subfamily.</text>
</comment>
<dbReference type="InterPro" id="IPR006204">
    <property type="entry name" value="GHMP_kinase_N_dom"/>
</dbReference>
<feature type="binding site" evidence="10">
    <location>
        <begin position="112"/>
        <end position="122"/>
    </location>
    <ligand>
        <name>ATP</name>
        <dbReference type="ChEBI" id="CHEBI:30616"/>
    </ligand>
</feature>
<keyword evidence="5 10" id="KW-0547">Nucleotide-binding</keyword>
<dbReference type="PANTHER" id="PTHR43527">
    <property type="entry name" value="4-DIPHOSPHOCYTIDYL-2-C-METHYL-D-ERYTHRITOL KINASE, CHLOROPLASTIC"/>
    <property type="match status" value="1"/>
</dbReference>
<evidence type="ECO:0000256" key="9">
    <source>
        <dbReference type="ARBA" id="ARBA00032554"/>
    </source>
</evidence>
<keyword evidence="7 10" id="KW-0067">ATP-binding</keyword>
<feature type="active site" evidence="10">
    <location>
        <position position="29"/>
    </location>
</feature>
<evidence type="ECO:0000256" key="5">
    <source>
        <dbReference type="ARBA" id="ARBA00022741"/>
    </source>
</evidence>
<evidence type="ECO:0000256" key="8">
    <source>
        <dbReference type="ARBA" id="ARBA00023229"/>
    </source>
</evidence>
<dbReference type="PANTHER" id="PTHR43527:SF2">
    <property type="entry name" value="4-DIPHOSPHOCYTIDYL-2-C-METHYL-D-ERYTHRITOL KINASE, CHLOROPLASTIC"/>
    <property type="match status" value="1"/>
</dbReference>